<dbReference type="InterPro" id="IPR036477">
    <property type="entry name" value="Formyl_transf_N_sf"/>
</dbReference>
<organism evidence="3 4">
    <name type="scientific">Myriangium duriaei CBS 260.36</name>
    <dbReference type="NCBI Taxonomy" id="1168546"/>
    <lineage>
        <taxon>Eukaryota</taxon>
        <taxon>Fungi</taxon>
        <taxon>Dikarya</taxon>
        <taxon>Ascomycota</taxon>
        <taxon>Pezizomycotina</taxon>
        <taxon>Dothideomycetes</taxon>
        <taxon>Dothideomycetidae</taxon>
        <taxon>Myriangiales</taxon>
        <taxon>Myriangiaceae</taxon>
        <taxon>Myriangium</taxon>
    </lineage>
</organism>
<dbReference type="Proteomes" id="UP000799439">
    <property type="component" value="Unassembled WGS sequence"/>
</dbReference>
<dbReference type="PANTHER" id="PTHR13847">
    <property type="entry name" value="SARCOSINE DEHYDROGENASE-RELATED"/>
    <property type="match status" value="1"/>
</dbReference>
<keyword evidence="4" id="KW-1185">Reference proteome</keyword>
<evidence type="ECO:0000313" key="3">
    <source>
        <dbReference type="EMBL" id="KAF2151502.1"/>
    </source>
</evidence>
<evidence type="ECO:0000313" key="4">
    <source>
        <dbReference type="Proteomes" id="UP000799439"/>
    </source>
</evidence>
<evidence type="ECO:0000259" key="1">
    <source>
        <dbReference type="Pfam" id="PF00551"/>
    </source>
</evidence>
<dbReference type="Pfam" id="PF00551">
    <property type="entry name" value="Formyl_trans_N"/>
    <property type="match status" value="1"/>
</dbReference>
<dbReference type="CDD" id="cd08653">
    <property type="entry name" value="FMT_core_like_3"/>
    <property type="match status" value="1"/>
</dbReference>
<proteinExistence type="predicted"/>
<protein>
    <submittedName>
        <fullName evidence="3">Nucleotide-binding domain-containing protein</fullName>
    </submittedName>
</protein>
<dbReference type="EMBL" id="ML996088">
    <property type="protein sequence ID" value="KAF2151502.1"/>
    <property type="molecule type" value="Genomic_DNA"/>
</dbReference>
<dbReference type="InterPro" id="IPR006076">
    <property type="entry name" value="FAD-dep_OxRdtase"/>
</dbReference>
<dbReference type="AlphaFoldDB" id="A0A9P4J123"/>
<dbReference type="SUPFAM" id="SSF53328">
    <property type="entry name" value="Formyltransferase"/>
    <property type="match status" value="1"/>
</dbReference>
<dbReference type="GO" id="GO:0005737">
    <property type="term" value="C:cytoplasm"/>
    <property type="evidence" value="ECO:0007669"/>
    <property type="project" value="TreeGrafter"/>
</dbReference>
<dbReference type="Gene3D" id="3.50.50.60">
    <property type="entry name" value="FAD/NAD(P)-binding domain"/>
    <property type="match status" value="1"/>
</dbReference>
<dbReference type="SUPFAM" id="SSF51905">
    <property type="entry name" value="FAD/NAD(P)-binding domain"/>
    <property type="match status" value="1"/>
</dbReference>
<gene>
    <name evidence="3" type="ORF">K461DRAFT_269724</name>
</gene>
<dbReference type="Gene3D" id="3.40.50.170">
    <property type="entry name" value="Formyl transferase, N-terminal domain"/>
    <property type="match status" value="1"/>
</dbReference>
<dbReference type="OrthoDB" id="3663474at2759"/>
<dbReference type="Pfam" id="PF01266">
    <property type="entry name" value="DAO"/>
    <property type="match status" value="1"/>
</dbReference>
<dbReference type="InterPro" id="IPR036188">
    <property type="entry name" value="FAD/NAD-bd_sf"/>
</dbReference>
<dbReference type="Gene3D" id="3.30.9.10">
    <property type="entry name" value="D-Amino Acid Oxidase, subunit A, domain 2"/>
    <property type="match status" value="1"/>
</dbReference>
<feature type="domain" description="Formyl transferase N-terminal" evidence="1">
    <location>
        <begin position="566"/>
        <end position="686"/>
    </location>
</feature>
<dbReference type="InterPro" id="IPR002376">
    <property type="entry name" value="Formyl_transf_N"/>
</dbReference>
<reference evidence="3" key="1">
    <citation type="journal article" date="2020" name="Stud. Mycol.">
        <title>101 Dothideomycetes genomes: a test case for predicting lifestyles and emergence of pathogens.</title>
        <authorList>
            <person name="Haridas S."/>
            <person name="Albert R."/>
            <person name="Binder M."/>
            <person name="Bloem J."/>
            <person name="Labutti K."/>
            <person name="Salamov A."/>
            <person name="Andreopoulos B."/>
            <person name="Baker S."/>
            <person name="Barry K."/>
            <person name="Bills G."/>
            <person name="Bluhm B."/>
            <person name="Cannon C."/>
            <person name="Castanera R."/>
            <person name="Culley D."/>
            <person name="Daum C."/>
            <person name="Ezra D."/>
            <person name="Gonzalez J."/>
            <person name="Henrissat B."/>
            <person name="Kuo A."/>
            <person name="Liang C."/>
            <person name="Lipzen A."/>
            <person name="Lutzoni F."/>
            <person name="Magnuson J."/>
            <person name="Mondo S."/>
            <person name="Nolan M."/>
            <person name="Ohm R."/>
            <person name="Pangilinan J."/>
            <person name="Park H.-J."/>
            <person name="Ramirez L."/>
            <person name="Alfaro M."/>
            <person name="Sun H."/>
            <person name="Tritt A."/>
            <person name="Yoshinaga Y."/>
            <person name="Zwiers L.-H."/>
            <person name="Turgeon B."/>
            <person name="Goodwin S."/>
            <person name="Spatafora J."/>
            <person name="Crous P."/>
            <person name="Grigoriev I."/>
        </authorList>
    </citation>
    <scope>NUCLEOTIDE SEQUENCE</scope>
    <source>
        <strain evidence="3">CBS 260.36</strain>
    </source>
</reference>
<sequence length="751" mass="84527">MPSSRTGVSGFQPSDTTVLLVGAGILNLITAEYLAVRGFRVRLVDAGPDPRFCKDWTTLGITNGGGNARMFTYTEADNYNEKGSKLYQNMQSIFRRTAREGGWSVKSPEEFTASELAWIHVFEQLPASLAQAYREDMFAVNRDAGELWKYLQQSAPQLFEGVEYHKDILRLYVEPEALEAAIKLHEDLGIMLESSSLEEFLTTNPAFHPAAEADHLAGGITVEGFTVNVHSFVTKLLLRIVDHGGEFVWNCQVQAINRNTLGEVTSLKSEEGRLEADHFVLSPGVTGNALLHGTASENVIQGILGVWLQIPNLHPQLQHSIKIHRRGHLVEDINVTVAKDVNTGEAILHFGGGYGYVGLDRPRPDDPELLAIFNELQEVARIYFPRGYAAAKERGDMFPSGVQKFCIRPFTPTGLGVFEQISTADGGRLIITGGNNTGGFAQAPAIARAVWRALVGEHDPVHTYFHPARSQLPKTTVTFKSRTLEPQTPLKLLLLCSDSPQHDYLRYRLDQAFPDYRCIIEPGDGQLRHLVNKNRMVDAYYMQYHSLRRRLFGYDQQRKDYFKRLTPQSHTFRTPDLTVDSLNCREVWTAVDQWRPELTIVCGTKYIGKKLNDRAGLMINLHTGHLPNYKGNHCIFFALYDGQVDKVSATLHELTPELDGGHVLDRIFPQILASDSEDTLYSRCIHMAIDRCIEHAKHFAAGKKLEFIQQEMAGKTFKHSDRTPGKELWLWWQIWKGLLGGQRDVKTPQGY</sequence>
<accession>A0A9P4J123</accession>
<feature type="domain" description="FAD dependent oxidoreductase" evidence="2">
    <location>
        <begin position="18"/>
        <end position="450"/>
    </location>
</feature>
<evidence type="ECO:0000259" key="2">
    <source>
        <dbReference type="Pfam" id="PF01266"/>
    </source>
</evidence>
<name>A0A9P4J123_9PEZI</name>
<comment type="caution">
    <text evidence="3">The sequence shown here is derived from an EMBL/GenBank/DDBJ whole genome shotgun (WGS) entry which is preliminary data.</text>
</comment>